<feature type="compositionally biased region" description="Low complexity" evidence="2">
    <location>
        <begin position="7"/>
        <end position="18"/>
    </location>
</feature>
<evidence type="ECO:0000256" key="2">
    <source>
        <dbReference type="SAM" id="MobiDB-lite"/>
    </source>
</evidence>
<organism evidence="6">
    <name type="scientific">Vitis vinifera</name>
    <name type="common">Grape</name>
    <dbReference type="NCBI Taxonomy" id="29760"/>
    <lineage>
        <taxon>Eukaryota</taxon>
        <taxon>Viridiplantae</taxon>
        <taxon>Streptophyta</taxon>
        <taxon>Embryophyta</taxon>
        <taxon>Tracheophyta</taxon>
        <taxon>Spermatophyta</taxon>
        <taxon>Magnoliopsida</taxon>
        <taxon>eudicotyledons</taxon>
        <taxon>Gunneridae</taxon>
        <taxon>Pentapetalae</taxon>
        <taxon>rosids</taxon>
        <taxon>Vitales</taxon>
        <taxon>Vitaceae</taxon>
        <taxon>Viteae</taxon>
        <taxon>Vitis</taxon>
    </lineage>
</organism>
<feature type="domain" description="Retrovirus-related Pol polyprotein from transposon TNT 1-94-like beta-barrel" evidence="5">
    <location>
        <begin position="98"/>
        <end position="169"/>
    </location>
</feature>
<sequence length="722" mass="81555">MMSGLKSTTAETSALSTANQPTVGNKNIGANSVYVAGKNAGKKDDKDSLWCNHCQKPRHTRDNCWKIHGRPANLPQNFGKARGWNKGGEGRGRNPASNSGATDQMTGNSSLFCSYTPFNGTQMVKIADGSLTKVKGIGIVQIFESLSLKSVLHVPNLSCNPVSISKLTKDLNYIANFHPNHCVFQDLCTEKKIGSAREVYQAESSIAENKEVWLWHCRLGHPSFSYLNLLFLSLFKNKDISQFKCENCEYAKHHKASFPIQIYEKSCPFMLIHGDIWGPSHVKTNAGVRWFITFIDDHTSVLDLPIALRKSSRSCTQHHIAQFVSYGALKGSFRAFAINLSHVSIPRDIHEAMRVPKWQEVVNEEETFALVAKMNTVRVLLSITTKMDWALQQLYVKNAFLHGDLEEEVFMELPPGFEDQLGRGKMCRLKKSLYGLKQSPRAWFKKFTQSMKAWDILMGKPTTRCFTNSLAVETSKYFLGIEVARSRKGIVLSQRKYILDLLKETSMLGCKPIDTPIDVNIEMSTHIGGKEVDKEGYQRLVGKLIYFSHTRPDIAFAVSLSLDVEAFTDADWTSSIDDRRSTSDYCTFLGGNLIMWKSKKQAIVARSSAETEFKALALRICELIWLKSLMCELRMPLMIPMKLYCDNKATISIAYNPVQHDRTKHAEIDQHFIKEKIEVRLINLSHVSLSNQVADILTKGLTRHQFKDFISKLGMEDIYHPA</sequence>
<evidence type="ECO:0008006" key="7">
    <source>
        <dbReference type="Google" id="ProtNLM"/>
    </source>
</evidence>
<reference evidence="6" key="1">
    <citation type="journal article" date="2007" name="PLoS ONE">
        <title>The first genome sequence of an elite grapevine cultivar (Pinot noir Vitis vinifera L.): coping with a highly heterozygous genome.</title>
        <authorList>
            <person name="Velasco R."/>
            <person name="Zharkikh A."/>
            <person name="Troggio M."/>
            <person name="Cartwright D.A."/>
            <person name="Cestaro A."/>
            <person name="Pruss D."/>
            <person name="Pindo M."/>
            <person name="FitzGerald L.M."/>
            <person name="Vezzulli S."/>
            <person name="Reid J."/>
            <person name="Malacarne G."/>
            <person name="Iliev D."/>
            <person name="Coppola G."/>
            <person name="Wardell B."/>
            <person name="Micheletti D."/>
            <person name="Macalma T."/>
            <person name="Facci M."/>
            <person name="Mitchell J.T."/>
            <person name="Perazzolli M."/>
            <person name="Eldredge G."/>
            <person name="Gatto P."/>
            <person name="Oyzerski R."/>
            <person name="Moretto M."/>
            <person name="Gutin N."/>
            <person name="Stefanini M."/>
            <person name="Chen Y."/>
            <person name="Segala C."/>
            <person name="Davenport C."/>
            <person name="Dematte L."/>
            <person name="Mraz A."/>
            <person name="Battilana J."/>
            <person name="Stormo K."/>
            <person name="Costa F."/>
            <person name="Tao Q."/>
            <person name="Si-Ammour A."/>
            <person name="Harkins T."/>
            <person name="Lackey A."/>
            <person name="Perbost C."/>
            <person name="Taillon B."/>
            <person name="Stella A."/>
            <person name="Solovyev V."/>
            <person name="Fawcett J.A."/>
            <person name="Sterck L."/>
            <person name="Vandepoele K."/>
            <person name="Grando S.M."/>
            <person name="Toppo S."/>
            <person name="Moser C."/>
            <person name="Lanchbury J."/>
            <person name="Bogden R."/>
            <person name="Skolnick M."/>
            <person name="Sgaramella V."/>
            <person name="Bhatnagar S.K."/>
            <person name="Fontana P."/>
            <person name="Gutin A."/>
            <person name="Van de Peer Y."/>
            <person name="Salamini F."/>
            <person name="Viola R."/>
        </authorList>
    </citation>
    <scope>NUCLEOTIDE SEQUENCE</scope>
</reference>
<feature type="compositionally biased region" description="Polar residues" evidence="2">
    <location>
        <begin position="95"/>
        <end position="105"/>
    </location>
</feature>
<feature type="region of interest" description="Disordered" evidence="2">
    <location>
        <begin position="1"/>
        <end position="23"/>
    </location>
</feature>
<evidence type="ECO:0000313" key="6">
    <source>
        <dbReference type="EMBL" id="CAN70670.1"/>
    </source>
</evidence>
<evidence type="ECO:0000256" key="1">
    <source>
        <dbReference type="ARBA" id="ARBA00022750"/>
    </source>
</evidence>
<evidence type="ECO:0000259" key="4">
    <source>
        <dbReference type="Pfam" id="PF13976"/>
    </source>
</evidence>
<evidence type="ECO:0000259" key="5">
    <source>
        <dbReference type="Pfam" id="PF22936"/>
    </source>
</evidence>
<keyword evidence="1" id="KW-0064">Aspartyl protease</keyword>
<protein>
    <recommendedName>
        <fullName evidence="7">Retrovirus-related Pol polyprotein from transposon RE1</fullName>
    </recommendedName>
</protein>
<evidence type="ECO:0000259" key="3">
    <source>
        <dbReference type="Pfam" id="PF07727"/>
    </source>
</evidence>
<dbReference type="GO" id="GO:0004190">
    <property type="term" value="F:aspartic-type endopeptidase activity"/>
    <property type="evidence" value="ECO:0007669"/>
    <property type="project" value="UniProtKB-KW"/>
</dbReference>
<keyword evidence="1" id="KW-0645">Protease</keyword>
<dbReference type="Pfam" id="PF07727">
    <property type="entry name" value="RVT_2"/>
    <property type="match status" value="1"/>
</dbReference>
<dbReference type="EMBL" id="AM474622">
    <property type="protein sequence ID" value="CAN70670.1"/>
    <property type="molecule type" value="Genomic_DNA"/>
</dbReference>
<dbReference type="PANTHER" id="PTHR11439:SF440">
    <property type="entry name" value="INTEGRASE CATALYTIC DOMAIN-CONTAINING PROTEIN"/>
    <property type="match status" value="1"/>
</dbReference>
<feature type="domain" description="GAG-pre-integrase" evidence="4">
    <location>
        <begin position="207"/>
        <end position="253"/>
    </location>
</feature>
<dbReference type="AlphaFoldDB" id="A5BXE4"/>
<dbReference type="InterPro" id="IPR054722">
    <property type="entry name" value="PolX-like_BBD"/>
</dbReference>
<dbReference type="InterPro" id="IPR013103">
    <property type="entry name" value="RVT_2"/>
</dbReference>
<dbReference type="InterPro" id="IPR025724">
    <property type="entry name" value="GAG-pre-integrase_dom"/>
</dbReference>
<dbReference type="CDD" id="cd09272">
    <property type="entry name" value="RNase_HI_RT_Ty1"/>
    <property type="match status" value="1"/>
</dbReference>
<dbReference type="PANTHER" id="PTHR11439">
    <property type="entry name" value="GAG-POL-RELATED RETROTRANSPOSON"/>
    <property type="match status" value="1"/>
</dbReference>
<dbReference type="Pfam" id="PF22936">
    <property type="entry name" value="Pol_BBD"/>
    <property type="match status" value="1"/>
</dbReference>
<accession>A5BXE4</accession>
<dbReference type="Pfam" id="PF13976">
    <property type="entry name" value="gag_pre-integrs"/>
    <property type="match status" value="1"/>
</dbReference>
<proteinExistence type="predicted"/>
<feature type="region of interest" description="Disordered" evidence="2">
    <location>
        <begin position="76"/>
        <end position="105"/>
    </location>
</feature>
<feature type="domain" description="Reverse transcriptase Ty1/copia-type" evidence="3">
    <location>
        <begin position="365"/>
        <end position="453"/>
    </location>
</feature>
<name>A5BXE4_VITVI</name>
<dbReference type="InterPro" id="IPR043502">
    <property type="entry name" value="DNA/RNA_pol_sf"/>
</dbReference>
<gene>
    <name evidence="6" type="ORF">VITISV_037507</name>
</gene>
<dbReference type="SUPFAM" id="SSF56672">
    <property type="entry name" value="DNA/RNA polymerases"/>
    <property type="match status" value="1"/>
</dbReference>
<keyword evidence="1" id="KW-0378">Hydrolase</keyword>